<dbReference type="EMBL" id="BBSA01000001">
    <property type="protein sequence ID" value="GAM59851.1"/>
    <property type="molecule type" value="Genomic_DNA"/>
</dbReference>
<proteinExistence type="inferred from homology"/>
<evidence type="ECO:0000256" key="1">
    <source>
        <dbReference type="ARBA" id="ARBA00009437"/>
    </source>
</evidence>
<name>A0A0B8P0V9_9VIBR</name>
<dbReference type="AlphaFoldDB" id="A0A0B8P0V9"/>
<evidence type="ECO:0000313" key="7">
    <source>
        <dbReference type="Proteomes" id="UP000031670"/>
    </source>
</evidence>
<dbReference type="PANTHER" id="PTHR30537">
    <property type="entry name" value="HTH-TYPE TRANSCRIPTIONAL REGULATOR"/>
    <property type="match status" value="1"/>
</dbReference>
<dbReference type="InterPro" id="IPR000847">
    <property type="entry name" value="LysR_HTH_N"/>
</dbReference>
<evidence type="ECO:0000313" key="6">
    <source>
        <dbReference type="EMBL" id="GAM59851.1"/>
    </source>
</evidence>
<protein>
    <submittedName>
        <fullName evidence="6">Transcriptional regulator</fullName>
    </submittedName>
</protein>
<dbReference type="Proteomes" id="UP000031670">
    <property type="component" value="Unassembled WGS sequence"/>
</dbReference>
<comment type="caution">
    <text evidence="6">The sequence shown here is derived from an EMBL/GenBank/DDBJ whole genome shotgun (WGS) entry which is preliminary data.</text>
</comment>
<dbReference type="Gene3D" id="1.10.10.10">
    <property type="entry name" value="Winged helix-like DNA-binding domain superfamily/Winged helix DNA-binding domain"/>
    <property type="match status" value="1"/>
</dbReference>
<gene>
    <name evidence="6" type="ORF">JCM19232_184</name>
</gene>
<dbReference type="Gene3D" id="3.40.190.290">
    <property type="match status" value="1"/>
</dbReference>
<dbReference type="PROSITE" id="PS50931">
    <property type="entry name" value="HTH_LYSR"/>
    <property type="match status" value="1"/>
</dbReference>
<dbReference type="SUPFAM" id="SSF46785">
    <property type="entry name" value="Winged helix' DNA-binding domain"/>
    <property type="match status" value="1"/>
</dbReference>
<dbReference type="InterPro" id="IPR005119">
    <property type="entry name" value="LysR_subst-bd"/>
</dbReference>
<comment type="similarity">
    <text evidence="1">Belongs to the LysR transcriptional regulatory family.</text>
</comment>
<evidence type="ECO:0000256" key="2">
    <source>
        <dbReference type="ARBA" id="ARBA00023015"/>
    </source>
</evidence>
<organism evidence="6 7">
    <name type="scientific">Vibrio ishigakensis</name>
    <dbReference type="NCBI Taxonomy" id="1481914"/>
    <lineage>
        <taxon>Bacteria</taxon>
        <taxon>Pseudomonadati</taxon>
        <taxon>Pseudomonadota</taxon>
        <taxon>Gammaproteobacteria</taxon>
        <taxon>Vibrionales</taxon>
        <taxon>Vibrionaceae</taxon>
        <taxon>Vibrio</taxon>
    </lineage>
</organism>
<keyword evidence="3" id="KW-0238">DNA-binding</keyword>
<keyword evidence="4" id="KW-0804">Transcription</keyword>
<sequence>MEIKWLSYVPLYIALCEEKSIAKAANRLGFSNAHASRQLKQLEDILKVQLIQRTTRQFNLTYDGLAFYQKVKALYFEAESIDAQFDSQQEIKGRLRVAASASFGAFMLSKPLASFKRQYPEIELEVIFTEKPLELIENGFDIAFYLTELPPAGYIGRRIRALKCKPYVSVNYPNLEVINHPRELINHRHILYKNSEFTLDQWMFQHVKNNDRFEVCFENSISVNLVSAMVDALVEGCGIAMLDEFALSQLSKEQKSDIIELLPDWVTDSILPLYMLYPKREHLAPRTRLFVEHFKQVLRS</sequence>
<reference evidence="6 7" key="2">
    <citation type="submission" date="2015-01" db="EMBL/GenBank/DDBJ databases">
        <authorList>
            <consortium name="NBRP consortium"/>
            <person name="Sawabe T."/>
            <person name="Meirelles P."/>
            <person name="Feng G."/>
            <person name="Sayaka M."/>
            <person name="Hattori M."/>
            <person name="Ohkuma M."/>
        </authorList>
    </citation>
    <scope>NUCLEOTIDE SEQUENCE [LARGE SCALE GENOMIC DNA]</scope>
    <source>
        <strain evidence="6 7">JCM19232</strain>
    </source>
</reference>
<dbReference type="InterPro" id="IPR036388">
    <property type="entry name" value="WH-like_DNA-bd_sf"/>
</dbReference>
<reference evidence="6 7" key="1">
    <citation type="submission" date="2015-01" db="EMBL/GenBank/DDBJ databases">
        <title>Vibrio sp. C5 JCM 19232 whole genome shotgun sequence.</title>
        <authorList>
            <person name="Sawabe T."/>
            <person name="Meirelles P."/>
            <person name="Feng G."/>
            <person name="Sayaka M."/>
            <person name="Hattori M."/>
            <person name="Ohkuma M."/>
        </authorList>
    </citation>
    <scope>NUCLEOTIDE SEQUENCE [LARGE SCALE GENOMIC DNA]</scope>
    <source>
        <strain evidence="6 7">JCM19232</strain>
    </source>
</reference>
<dbReference type="PANTHER" id="PTHR30537:SF14">
    <property type="entry name" value="TRANSCRIPTIONAL REGULATOR LYSR FAMILY"/>
    <property type="match status" value="1"/>
</dbReference>
<dbReference type="GO" id="GO:0003700">
    <property type="term" value="F:DNA-binding transcription factor activity"/>
    <property type="evidence" value="ECO:0007669"/>
    <property type="project" value="InterPro"/>
</dbReference>
<dbReference type="Pfam" id="PF03466">
    <property type="entry name" value="LysR_substrate"/>
    <property type="match status" value="1"/>
</dbReference>
<evidence type="ECO:0000256" key="4">
    <source>
        <dbReference type="ARBA" id="ARBA00023163"/>
    </source>
</evidence>
<dbReference type="Pfam" id="PF00126">
    <property type="entry name" value="HTH_1"/>
    <property type="match status" value="1"/>
</dbReference>
<evidence type="ECO:0000256" key="3">
    <source>
        <dbReference type="ARBA" id="ARBA00023125"/>
    </source>
</evidence>
<dbReference type="GO" id="GO:0006351">
    <property type="term" value="P:DNA-templated transcription"/>
    <property type="evidence" value="ECO:0007669"/>
    <property type="project" value="TreeGrafter"/>
</dbReference>
<dbReference type="SUPFAM" id="SSF53850">
    <property type="entry name" value="Periplasmic binding protein-like II"/>
    <property type="match status" value="1"/>
</dbReference>
<feature type="domain" description="HTH lysR-type" evidence="5">
    <location>
        <begin position="1"/>
        <end position="61"/>
    </location>
</feature>
<evidence type="ECO:0000259" key="5">
    <source>
        <dbReference type="PROSITE" id="PS50931"/>
    </source>
</evidence>
<dbReference type="InterPro" id="IPR058163">
    <property type="entry name" value="LysR-type_TF_proteobact-type"/>
</dbReference>
<keyword evidence="2" id="KW-0805">Transcription regulation</keyword>
<dbReference type="CDD" id="cd08422">
    <property type="entry name" value="PBP2_CrgA_like"/>
    <property type="match status" value="1"/>
</dbReference>
<dbReference type="GO" id="GO:0043565">
    <property type="term" value="F:sequence-specific DNA binding"/>
    <property type="evidence" value="ECO:0007669"/>
    <property type="project" value="TreeGrafter"/>
</dbReference>
<accession>A0A0B8P0V9</accession>
<dbReference type="InterPro" id="IPR036390">
    <property type="entry name" value="WH_DNA-bd_sf"/>
</dbReference>